<evidence type="ECO:0000313" key="3">
    <source>
        <dbReference type="Proteomes" id="UP001260534"/>
    </source>
</evidence>
<dbReference type="Gene3D" id="2.60.120.380">
    <property type="match status" value="4"/>
</dbReference>
<gene>
    <name evidence="2" type="ORF">PNQ69_03060</name>
</gene>
<evidence type="ECO:0000313" key="2">
    <source>
        <dbReference type="EMBL" id="MDS9991738.1"/>
    </source>
</evidence>
<organism evidence="2 3">
    <name type="scientific">Xanthomonas hawaiiensis</name>
    <dbReference type="NCBI Taxonomy" id="3003247"/>
    <lineage>
        <taxon>Bacteria</taxon>
        <taxon>Pseudomonadati</taxon>
        <taxon>Pseudomonadota</taxon>
        <taxon>Gammaproteobacteria</taxon>
        <taxon>Lysobacterales</taxon>
        <taxon>Lysobacteraceae</taxon>
        <taxon>Xanthomonas</taxon>
    </lineage>
</organism>
<dbReference type="Pfam" id="PF01833">
    <property type="entry name" value="TIG"/>
    <property type="match status" value="1"/>
</dbReference>
<dbReference type="Gene3D" id="2.60.40.10">
    <property type="entry name" value="Immunoglobulins"/>
    <property type="match status" value="2"/>
</dbReference>
<dbReference type="EMBL" id="JAQMHB010000001">
    <property type="protein sequence ID" value="MDS9991738.1"/>
    <property type="molecule type" value="Genomic_DNA"/>
</dbReference>
<dbReference type="InterPro" id="IPR002909">
    <property type="entry name" value="IPT_dom"/>
</dbReference>
<comment type="caution">
    <text evidence="2">The sequence shown here is derived from an EMBL/GenBank/DDBJ whole genome shotgun (WGS) entry which is preliminary data.</text>
</comment>
<name>A0ABU2I0S0_9XANT</name>
<dbReference type="Proteomes" id="UP001260534">
    <property type="component" value="Unassembled WGS sequence"/>
</dbReference>
<keyword evidence="3" id="KW-1185">Reference proteome</keyword>
<dbReference type="InterPro" id="IPR031325">
    <property type="entry name" value="RHS_repeat"/>
</dbReference>
<dbReference type="InterPro" id="IPR006530">
    <property type="entry name" value="YD"/>
</dbReference>
<dbReference type="Pfam" id="PF05593">
    <property type="entry name" value="RHS_repeat"/>
    <property type="match status" value="1"/>
</dbReference>
<dbReference type="NCBIfam" id="TIGR01643">
    <property type="entry name" value="YD_repeat_2x"/>
    <property type="match status" value="1"/>
</dbReference>
<accession>A0ABU2I0S0</accession>
<reference evidence="2 3" key="1">
    <citation type="submission" date="2023-01" db="EMBL/GenBank/DDBJ databases">
        <title>Xanthomonas hawaiianensis sp. nov. isolated from Araceae family in Hawaii.</title>
        <authorList>
            <person name="Chunag S.-C."/>
            <person name="Dobhal S."/>
            <person name="Alvarez A."/>
            <person name="Arif M."/>
        </authorList>
    </citation>
    <scope>NUCLEOTIDE SEQUENCE [LARGE SCALE GENOMIC DNA]</scope>
    <source>
        <strain evidence="2 3">A2111</strain>
    </source>
</reference>
<dbReference type="InterPro" id="IPR014756">
    <property type="entry name" value="Ig_E-set"/>
</dbReference>
<feature type="domain" description="IPT/TIG" evidence="1">
    <location>
        <begin position="112"/>
        <end position="184"/>
    </location>
</feature>
<dbReference type="SUPFAM" id="SSF81296">
    <property type="entry name" value="E set domains"/>
    <property type="match status" value="2"/>
</dbReference>
<dbReference type="RefSeq" id="WP_244663807.1">
    <property type="nucleotide sequence ID" value="NZ_JAGHXG010000015.1"/>
</dbReference>
<protein>
    <submittedName>
        <fullName evidence="2">IPT/TIG domain-containing protein</fullName>
    </submittedName>
</protein>
<dbReference type="InterPro" id="IPR013783">
    <property type="entry name" value="Ig-like_fold"/>
</dbReference>
<sequence>MLNSAHKQMGPKDMDVPQDRVVRRAGWLYSLLGISTADLDLARRIGLRIAGFVALLVGSESALAAAYVYDANGRLIAVTNDAGDTARYHYDGLGNITRVQRLPSGALAIFDFTPRHGGAGDRVTLKGQGFSATAAQNVVRFNGVVADVVAASTSSLTTIVPSAATTGVLTVAVGNQTASSDVPFVVDAQPRAPLITAVSPHIASVGAALTISGQSLLPLDGQTSARIGLAPLVLGQASNTTLQAEVPGGASSGRIRVTTPYGSAVSADDVLVVPAGVDDEAIATAKRLAVDGQLNDLSTASAGQSVAILFDAQGGDYISAQFSELASELNYALYGIGNKRLAAGTVSANAPSFHMPALKSAGTHLLVLTPKAGPLTWKLQLERSAVLDIGGAAQDVSTSIAGQSRRLVFDASKGLPLGLGVAEKTGPPAWGSATVTVQGPDGGQAGFQQCTQANNGCSLNLSALNTGRHAVLITPAASGTRLLAFQAVLSTDAQHTLARGTPLALSLPRAGQNARLRFTGTAGEVLGLLVAGQATLPSGRSVYYRVNRPDGTLWKSVAASSGLVMNLALPVTGTYEVFVDAGYGETLATEVLLRGNEGSPVIDGATSTHVAARAGEAAYFQITASSGDSLGLGISGLTIANGSVAAVNVYRPSGTLLANTTCHAANAGCDLNLSLLEEGVHGVEVVPLDPAQTMQFDATVSRDLAMNMARATPTALSLPRHGQNARLAFTAAANEVIALKITAQTTQPSAAGVYFRALRPDGVTVTSGYAAGDKTLLIDTSVAGTYRIFVDPEHGATTTATLTLEAGVLGQMELDGSIGEYEGAAGKDVSFAINAVAGKHLGFGISHLSVNSGTYVRIYAYTPSGASVGNETYCYVSNGGCDVQLYNPVSGTYSIVMRPVSSTQTMKFRATLSSALRATLSRDVPFNLSLDRRGQDALMTFNGLAGETVALQIAGQSSLPAGRTVTYRVYKPSERRSSYHIASIAPETGGALNIRLPENGEYWVYADPQFGAAAAARITLSTGTTSGLVRDGASVAFAADQPGQTAHYSFNAIAGQHMGFAVSDLSVSDGTYVRIYAYGPNGNSIEDDSYCYVERGGCDVDIYNPVAGSYSVVVVPSLAGQRIQFTATLSSSAPAELAPDTPAMLQLSRRGQDGMLTFSGNQGDTVGLQIAGQASAPAGNTVRYRIFKPSERRRGYHVAEAFPQNGGAVNMSLPETGTYWIWIDPDYGAAVSAQITLSSGTAGGLHQNGGSVGVETVLPGQTAYFRFNATAGQHLGFGLSDLVVSSGTLVRIYAYAPNGNNIQDDSYCYVADGGCDIDIYSPVTGTYSVMVAPEHGDQAMQFNATLSSSVGVALERDVPAVLDLTRRGQDGLMTFTGTQGENLAFLVAGQTTVPGGRQVTYRVFKPSDRRSGYYIYSFNAETGGSMNMVLPETGTYWIWADPVKGATSRSHVTLSTGTASGMERDGGVAQFASTQPGQSAHFRFNATAGQHLGFAVSDLAVSANNHVRISAYAPNGNSIADTSYCYVADGGCDIDVYNPVAGTYSIIVSAAEAGQTMQFRAGLSSSATPALARDVPLNLQLDRRGKDAVMTFTGNAGESLALLVAGQSTVPTERTARYLVYKPSERRRGYEFGAITATTGGWINMILPESGTYWLWVDPDSGAMTNAKVTLSTGSANPLVLDGSPTQFASTQAGQSAHFRFPATAGGHMGVAITGLSLSEGSYVRVQAYSPTGVSVSDTSYCYVSDGGCDIDFYNTVAGDYSILVQPTTNGQTMQFTATLSSNAGIALQRGVAAPLELSRRGQDGLLTFTGSQGEKVTLQVSAQVTQPARGRVAYSVFKPSDRRRGYAISTITPTTAANVNLTLPEAGTYWILVDPDFGRSVSANVSVSTSP</sequence>
<evidence type="ECO:0000259" key="1">
    <source>
        <dbReference type="Pfam" id="PF01833"/>
    </source>
</evidence>
<proteinExistence type="predicted"/>